<evidence type="ECO:0000313" key="2">
    <source>
        <dbReference type="Proteomes" id="UP000248925"/>
    </source>
</evidence>
<sequence>MTYQLEDDPIKYHQEAIRHHAREIQGMQFNRLRYWGAGPDERLHDVTARMLVVALASKKMHEGSLALCKASVG</sequence>
<dbReference type="AlphaFoldDB" id="A0A2W4C3L1"/>
<evidence type="ECO:0000313" key="1">
    <source>
        <dbReference type="EMBL" id="PZM08252.1"/>
    </source>
</evidence>
<organism evidence="1 2">
    <name type="scientific">Rhizobium tubonense</name>
    <dbReference type="NCBI Taxonomy" id="484088"/>
    <lineage>
        <taxon>Bacteria</taxon>
        <taxon>Pseudomonadati</taxon>
        <taxon>Pseudomonadota</taxon>
        <taxon>Alphaproteobacteria</taxon>
        <taxon>Hyphomicrobiales</taxon>
        <taxon>Rhizobiaceae</taxon>
        <taxon>Rhizobium/Agrobacterium group</taxon>
        <taxon>Rhizobium</taxon>
    </lineage>
</organism>
<gene>
    <name evidence="1" type="ORF">CPY51_29435</name>
</gene>
<name>A0A2W4C3L1_9HYPH</name>
<dbReference type="RefSeq" id="WP_111163920.1">
    <property type="nucleotide sequence ID" value="NZ_PCDP01000073.1"/>
</dbReference>
<reference evidence="1 2" key="1">
    <citation type="journal article" date="2018" name="Sci. Rep.">
        <title>Rhizobium tumorigenes sp. nov., a novel plant tumorigenic bacterium isolated from cane gall tumors on thornless blackberry.</title>
        <authorList>
            <person name="Kuzmanovi N."/>
            <person name="Smalla K."/>
            <person name="Gronow S."/>
            <person name="PuBawska J."/>
        </authorList>
    </citation>
    <scope>NUCLEOTIDE SEQUENCE [LARGE SCALE GENOMIC DNA]</scope>
    <source>
        <strain evidence="1 2">CCBAU 85046</strain>
    </source>
</reference>
<keyword evidence="2" id="KW-1185">Reference proteome</keyword>
<protein>
    <submittedName>
        <fullName evidence="1">Uncharacterized protein</fullName>
    </submittedName>
</protein>
<proteinExistence type="predicted"/>
<dbReference type="EMBL" id="PCDP01000073">
    <property type="protein sequence ID" value="PZM08252.1"/>
    <property type="molecule type" value="Genomic_DNA"/>
</dbReference>
<comment type="caution">
    <text evidence="1">The sequence shown here is derived from an EMBL/GenBank/DDBJ whole genome shotgun (WGS) entry which is preliminary data.</text>
</comment>
<accession>A0A2W4C3L1</accession>
<dbReference type="Proteomes" id="UP000248925">
    <property type="component" value="Unassembled WGS sequence"/>
</dbReference>